<comment type="caution">
    <text evidence="2">The sequence shown here is derived from an EMBL/GenBank/DDBJ whole genome shotgun (WGS) entry which is preliminary data.</text>
</comment>
<dbReference type="InterPro" id="IPR014710">
    <property type="entry name" value="RmlC-like_jellyroll"/>
</dbReference>
<dbReference type="AlphaFoldDB" id="A0AA38HH50"/>
<dbReference type="EMBL" id="JALNTZ010004054">
    <property type="protein sequence ID" value="KAJ3615560.1"/>
    <property type="molecule type" value="Genomic_DNA"/>
</dbReference>
<reference evidence="2" key="1">
    <citation type="journal article" date="2023" name="G3 (Bethesda)">
        <title>Whole genome assemblies of Zophobas morio and Tenebrio molitor.</title>
        <authorList>
            <person name="Kaur S."/>
            <person name="Stinson S.A."/>
            <person name="diCenzo G.C."/>
        </authorList>
    </citation>
    <scope>NUCLEOTIDE SEQUENCE</scope>
    <source>
        <strain evidence="2">QUZm001</strain>
    </source>
</reference>
<sequence length="123" mass="14336">MSCQCTGREHQHIRLSVLFTIRRVVCLLRSSTRRNAFDYTQRFGEISLIEHTNRTADVVAFEDCLFLFLSPENFNKFIQVQERHIQGSCRAFDSLISKRTTSSLKVLLVTIGVEPFWLHVFLL</sequence>
<dbReference type="PROSITE" id="PS50042">
    <property type="entry name" value="CNMP_BINDING_3"/>
    <property type="match status" value="1"/>
</dbReference>
<protein>
    <recommendedName>
        <fullName evidence="1">Cyclic nucleotide-binding domain-containing protein</fullName>
    </recommendedName>
</protein>
<keyword evidence="3" id="KW-1185">Reference proteome</keyword>
<dbReference type="InterPro" id="IPR000595">
    <property type="entry name" value="cNMP-bd_dom"/>
</dbReference>
<dbReference type="InterPro" id="IPR018490">
    <property type="entry name" value="cNMP-bd_dom_sf"/>
</dbReference>
<evidence type="ECO:0000259" key="1">
    <source>
        <dbReference type="PROSITE" id="PS50042"/>
    </source>
</evidence>
<evidence type="ECO:0000313" key="2">
    <source>
        <dbReference type="EMBL" id="KAJ3615560.1"/>
    </source>
</evidence>
<feature type="domain" description="Cyclic nucleotide-binding" evidence="1">
    <location>
        <begin position="43"/>
        <end position="78"/>
    </location>
</feature>
<organism evidence="2 3">
    <name type="scientific">Zophobas morio</name>
    <dbReference type="NCBI Taxonomy" id="2755281"/>
    <lineage>
        <taxon>Eukaryota</taxon>
        <taxon>Metazoa</taxon>
        <taxon>Ecdysozoa</taxon>
        <taxon>Arthropoda</taxon>
        <taxon>Hexapoda</taxon>
        <taxon>Insecta</taxon>
        <taxon>Pterygota</taxon>
        <taxon>Neoptera</taxon>
        <taxon>Endopterygota</taxon>
        <taxon>Coleoptera</taxon>
        <taxon>Polyphaga</taxon>
        <taxon>Cucujiformia</taxon>
        <taxon>Tenebrionidae</taxon>
        <taxon>Zophobas</taxon>
    </lineage>
</organism>
<dbReference type="PROSITE" id="PS00889">
    <property type="entry name" value="CNMP_BINDING_2"/>
    <property type="match status" value="1"/>
</dbReference>
<evidence type="ECO:0000313" key="3">
    <source>
        <dbReference type="Proteomes" id="UP001168821"/>
    </source>
</evidence>
<dbReference type="Gene3D" id="2.60.120.10">
    <property type="entry name" value="Jelly Rolls"/>
    <property type="match status" value="1"/>
</dbReference>
<dbReference type="Proteomes" id="UP001168821">
    <property type="component" value="Unassembled WGS sequence"/>
</dbReference>
<dbReference type="InterPro" id="IPR018488">
    <property type="entry name" value="cNMP-bd_CS"/>
</dbReference>
<dbReference type="SUPFAM" id="SSF51206">
    <property type="entry name" value="cAMP-binding domain-like"/>
    <property type="match status" value="1"/>
</dbReference>
<gene>
    <name evidence="2" type="ORF">Zmor_016327</name>
</gene>
<name>A0AA38HH50_9CUCU</name>
<proteinExistence type="predicted"/>
<accession>A0AA38HH50</accession>